<gene>
    <name evidence="1" type="ORF">IAC13_01545</name>
</gene>
<comment type="caution">
    <text evidence="1">The sequence shown here is derived from an EMBL/GenBank/DDBJ whole genome shotgun (WGS) entry which is preliminary data.</text>
</comment>
<organism evidence="1 2">
    <name type="scientific">Candidatus Scybalomonas excrementavium</name>
    <dbReference type="NCBI Taxonomy" id="2840943"/>
    <lineage>
        <taxon>Bacteria</taxon>
        <taxon>Bacillati</taxon>
        <taxon>Bacillota</taxon>
        <taxon>Clostridia</taxon>
        <taxon>Lachnospirales</taxon>
        <taxon>Lachnospiraceae</taxon>
        <taxon>Lachnospiraceae incertae sedis</taxon>
        <taxon>Candidatus Scybalomonas</taxon>
    </lineage>
</organism>
<dbReference type="InterPro" id="IPR011990">
    <property type="entry name" value="TPR-like_helical_dom_sf"/>
</dbReference>
<dbReference type="EMBL" id="JADIML010000045">
    <property type="protein sequence ID" value="MBO8462596.1"/>
    <property type="molecule type" value="Genomic_DNA"/>
</dbReference>
<sequence>MNCSMILKRLCPHSTEEQKGIYQGLCSKYHFEKILKGEKEPDILLLKGLLERLGKSPEKFDFILGEEEYEEIDWKEKIENLIEEEKYELAQKKIKQYQMSIKKNEILKQQKVEQLQVELLLKQKKYKKAYELAKIALSYTKENWEVEDKVKESIWNYPMTITEVTLLQQLIELQEQLGEKEKSYEQAKKMERFLKRFITDMELLASVYNRTILFLANTAYMYHDYEKCVFYCKKGICCLREARTLKNSVEIFQLRAKAMKEGQVVTEREWKQAYFEACSIESIYQKENMLIEQIEKGIEEEIWEFIQ</sequence>
<accession>A0A9D9I024</accession>
<proteinExistence type="predicted"/>
<dbReference type="AlphaFoldDB" id="A0A9D9I024"/>
<name>A0A9D9I024_9FIRM</name>
<reference evidence="1" key="2">
    <citation type="journal article" date="2021" name="PeerJ">
        <title>Extensive microbial diversity within the chicken gut microbiome revealed by metagenomics and culture.</title>
        <authorList>
            <person name="Gilroy R."/>
            <person name="Ravi A."/>
            <person name="Getino M."/>
            <person name="Pursley I."/>
            <person name="Horton D.L."/>
            <person name="Alikhan N.F."/>
            <person name="Baker D."/>
            <person name="Gharbi K."/>
            <person name="Hall N."/>
            <person name="Watson M."/>
            <person name="Adriaenssens E.M."/>
            <person name="Foster-Nyarko E."/>
            <person name="Jarju S."/>
            <person name="Secka A."/>
            <person name="Antonio M."/>
            <person name="Oren A."/>
            <person name="Chaudhuri R.R."/>
            <person name="La Ragione R."/>
            <person name="Hildebrand F."/>
            <person name="Pallen M.J."/>
        </authorList>
    </citation>
    <scope>NUCLEOTIDE SEQUENCE</scope>
    <source>
        <strain evidence="1">E3-2379</strain>
    </source>
</reference>
<dbReference type="Proteomes" id="UP000823618">
    <property type="component" value="Unassembled WGS sequence"/>
</dbReference>
<dbReference type="Gene3D" id="1.25.40.10">
    <property type="entry name" value="Tetratricopeptide repeat domain"/>
    <property type="match status" value="1"/>
</dbReference>
<protein>
    <submittedName>
        <fullName evidence="1">Uncharacterized protein</fullName>
    </submittedName>
</protein>
<reference evidence="1" key="1">
    <citation type="submission" date="2020-10" db="EMBL/GenBank/DDBJ databases">
        <authorList>
            <person name="Gilroy R."/>
        </authorList>
    </citation>
    <scope>NUCLEOTIDE SEQUENCE</scope>
    <source>
        <strain evidence="1">E3-2379</strain>
    </source>
</reference>
<evidence type="ECO:0000313" key="2">
    <source>
        <dbReference type="Proteomes" id="UP000823618"/>
    </source>
</evidence>
<evidence type="ECO:0000313" key="1">
    <source>
        <dbReference type="EMBL" id="MBO8462596.1"/>
    </source>
</evidence>